<dbReference type="PROSITE" id="PS00086">
    <property type="entry name" value="CYTOCHROME_P450"/>
    <property type="match status" value="1"/>
</dbReference>
<gene>
    <name evidence="3" type="ORF">B0T15DRAFT_400694</name>
</gene>
<evidence type="ECO:0000256" key="1">
    <source>
        <dbReference type="ARBA" id="ARBA00022723"/>
    </source>
</evidence>
<dbReference type="SUPFAM" id="SSF48264">
    <property type="entry name" value="Cytochrome P450"/>
    <property type="match status" value="1"/>
</dbReference>
<name>A0AAJ0GQE6_9PEZI</name>
<evidence type="ECO:0008006" key="5">
    <source>
        <dbReference type="Google" id="ProtNLM"/>
    </source>
</evidence>
<dbReference type="Proteomes" id="UP001273166">
    <property type="component" value="Unassembled WGS sequence"/>
</dbReference>
<dbReference type="GeneID" id="87883907"/>
<evidence type="ECO:0000313" key="3">
    <source>
        <dbReference type="EMBL" id="KAK3304181.1"/>
    </source>
</evidence>
<dbReference type="GO" id="GO:0005506">
    <property type="term" value="F:iron ion binding"/>
    <property type="evidence" value="ECO:0007669"/>
    <property type="project" value="InterPro"/>
</dbReference>
<keyword evidence="4" id="KW-1185">Reference proteome</keyword>
<reference evidence="3" key="1">
    <citation type="journal article" date="2023" name="Mol. Phylogenet. Evol.">
        <title>Genome-scale phylogeny and comparative genomics of the fungal order Sordariales.</title>
        <authorList>
            <person name="Hensen N."/>
            <person name="Bonometti L."/>
            <person name="Westerberg I."/>
            <person name="Brannstrom I.O."/>
            <person name="Guillou S."/>
            <person name="Cros-Aarteil S."/>
            <person name="Calhoun S."/>
            <person name="Haridas S."/>
            <person name="Kuo A."/>
            <person name="Mondo S."/>
            <person name="Pangilinan J."/>
            <person name="Riley R."/>
            <person name="LaButti K."/>
            <person name="Andreopoulos B."/>
            <person name="Lipzen A."/>
            <person name="Chen C."/>
            <person name="Yan M."/>
            <person name="Daum C."/>
            <person name="Ng V."/>
            <person name="Clum A."/>
            <person name="Steindorff A."/>
            <person name="Ohm R.A."/>
            <person name="Martin F."/>
            <person name="Silar P."/>
            <person name="Natvig D.O."/>
            <person name="Lalanne C."/>
            <person name="Gautier V."/>
            <person name="Ament-Velasquez S.L."/>
            <person name="Kruys A."/>
            <person name="Hutchinson M.I."/>
            <person name="Powell A.J."/>
            <person name="Barry K."/>
            <person name="Miller A.N."/>
            <person name="Grigoriev I.V."/>
            <person name="Debuchy R."/>
            <person name="Gladieux P."/>
            <person name="Hiltunen Thoren M."/>
            <person name="Johannesson H."/>
        </authorList>
    </citation>
    <scope>NUCLEOTIDE SEQUENCE</scope>
    <source>
        <strain evidence="3">CBS 333.67</strain>
    </source>
</reference>
<dbReference type="InterPro" id="IPR036396">
    <property type="entry name" value="Cyt_P450_sf"/>
</dbReference>
<dbReference type="RefSeq" id="XP_062719961.1">
    <property type="nucleotide sequence ID" value="XM_062865078.1"/>
</dbReference>
<keyword evidence="1" id="KW-0479">Metal-binding</keyword>
<reference evidence="3" key="2">
    <citation type="submission" date="2023-06" db="EMBL/GenBank/DDBJ databases">
        <authorList>
            <consortium name="Lawrence Berkeley National Laboratory"/>
            <person name="Mondo S.J."/>
            <person name="Hensen N."/>
            <person name="Bonometti L."/>
            <person name="Westerberg I."/>
            <person name="Brannstrom I.O."/>
            <person name="Guillou S."/>
            <person name="Cros-Aarteil S."/>
            <person name="Calhoun S."/>
            <person name="Haridas S."/>
            <person name="Kuo A."/>
            <person name="Pangilinan J."/>
            <person name="Riley R."/>
            <person name="Labutti K."/>
            <person name="Andreopoulos B."/>
            <person name="Lipzen A."/>
            <person name="Chen C."/>
            <person name="Yanf M."/>
            <person name="Daum C."/>
            <person name="Ng V."/>
            <person name="Clum A."/>
            <person name="Steindorff A."/>
            <person name="Ohm R."/>
            <person name="Martin F."/>
            <person name="Silar P."/>
            <person name="Natvig D."/>
            <person name="Lalanne C."/>
            <person name="Gautier V."/>
            <person name="Ament-Velasquez S.L."/>
            <person name="Kruys A."/>
            <person name="Hutchinson M.I."/>
            <person name="Powell A.J."/>
            <person name="Barry K."/>
            <person name="Miller A.N."/>
            <person name="Grigoriev I.V."/>
            <person name="Debuchy R."/>
            <person name="Gladieux P."/>
            <person name="Thoren M.H."/>
            <person name="Johannesson H."/>
        </authorList>
    </citation>
    <scope>NUCLEOTIDE SEQUENCE</scope>
    <source>
        <strain evidence="3">CBS 333.67</strain>
    </source>
</reference>
<proteinExistence type="predicted"/>
<comment type="caution">
    <text evidence="3">The sequence shown here is derived from an EMBL/GenBank/DDBJ whole genome shotgun (WGS) entry which is preliminary data.</text>
</comment>
<protein>
    <recommendedName>
        <fullName evidence="5">Cytochrome P450</fullName>
    </recommendedName>
</protein>
<sequence>MLYITVLLAVIFWVVAILRIQRFRLLRLLTPARRQQRVGVEQWTKEQRNIASFGYAGETTPQQRLRLRARENRRLRAAFGITNSLTTESLHEHKAFLTTATRLVNNKSRNWETLYGVAERFLQAELRTATTASADKNGQRSLRLAESVRCMVLAVVLFDNFGIDPATIPRDALVTITEEINTQWLRSKCAPDVVLRSGLLNATIDSLHLTSPSPPPFHPPPEHPTATEVLSLLMPQYETLWRVVLLTFATAYHHQPGARQDAEQRTAAVPSCLGGGGDRTREKEALKLAKEGLRLYPSNKHLYRSPALLAPRSLLPRLLPRFNNHRPPLAADISALHRHPGIWGNDHNNDSDDDAAHLFRPSRFDDDKLTPAQREAYIPFSVGKHKCPAGAASGFGERMVTLLVVALGRRLGPSVGRVQFGGRKEKEKGKGLPTGRDEMEGWRFWF</sequence>
<evidence type="ECO:0000313" key="4">
    <source>
        <dbReference type="Proteomes" id="UP001273166"/>
    </source>
</evidence>
<dbReference type="EMBL" id="JAUDZG010000005">
    <property type="protein sequence ID" value="KAK3304181.1"/>
    <property type="molecule type" value="Genomic_DNA"/>
</dbReference>
<dbReference type="GO" id="GO:0004497">
    <property type="term" value="F:monooxygenase activity"/>
    <property type="evidence" value="ECO:0007669"/>
    <property type="project" value="InterPro"/>
</dbReference>
<accession>A0AAJ0GQE6</accession>
<evidence type="ECO:0000256" key="2">
    <source>
        <dbReference type="ARBA" id="ARBA00023004"/>
    </source>
</evidence>
<dbReference type="AlphaFoldDB" id="A0AAJ0GQE6"/>
<keyword evidence="2" id="KW-0408">Iron</keyword>
<dbReference type="GO" id="GO:0020037">
    <property type="term" value="F:heme binding"/>
    <property type="evidence" value="ECO:0007669"/>
    <property type="project" value="InterPro"/>
</dbReference>
<dbReference type="GO" id="GO:0016705">
    <property type="term" value="F:oxidoreductase activity, acting on paired donors, with incorporation or reduction of molecular oxygen"/>
    <property type="evidence" value="ECO:0007669"/>
    <property type="project" value="InterPro"/>
</dbReference>
<dbReference type="InterPro" id="IPR017972">
    <property type="entry name" value="Cyt_P450_CS"/>
</dbReference>
<organism evidence="3 4">
    <name type="scientific">Chaetomium strumarium</name>
    <dbReference type="NCBI Taxonomy" id="1170767"/>
    <lineage>
        <taxon>Eukaryota</taxon>
        <taxon>Fungi</taxon>
        <taxon>Dikarya</taxon>
        <taxon>Ascomycota</taxon>
        <taxon>Pezizomycotina</taxon>
        <taxon>Sordariomycetes</taxon>
        <taxon>Sordariomycetidae</taxon>
        <taxon>Sordariales</taxon>
        <taxon>Chaetomiaceae</taxon>
        <taxon>Chaetomium</taxon>
    </lineage>
</organism>
<dbReference type="Gene3D" id="1.10.630.10">
    <property type="entry name" value="Cytochrome P450"/>
    <property type="match status" value="1"/>
</dbReference>